<feature type="domain" description="ATP-grasp" evidence="5">
    <location>
        <begin position="110"/>
        <end position="202"/>
    </location>
</feature>
<dbReference type="GO" id="GO:0046872">
    <property type="term" value="F:metal ion binding"/>
    <property type="evidence" value="ECO:0007669"/>
    <property type="project" value="InterPro"/>
</dbReference>
<evidence type="ECO:0000256" key="1">
    <source>
        <dbReference type="ARBA" id="ARBA00022598"/>
    </source>
</evidence>
<dbReference type="InterPro" id="IPR020562">
    <property type="entry name" value="PRibGlycinamide_synth_N"/>
</dbReference>
<dbReference type="SMART" id="SM01209">
    <property type="entry name" value="GARS_A"/>
    <property type="match status" value="1"/>
</dbReference>
<sequence length="239" mass="23923">MPGLTVLVVGGGGREHALCLGLDASPSVGSIHSAPGNAGTSMVGVNHPVSTSDTEGLLSLTSELGADLVVVGPEAPLVDGLADSLRARGIACFGPHAEGAMLEGSKLHAKRVMQSLGVPTGGCVVVEEAGAIEAALESFEPPWVVKRDVLAAGKGVTVTSDRQEAHDALAAGLSSDGLVLLEEHLSGEEVSVLVVMDESGYVCLPPSQDHKRVGEGDTGPNTGGMGAYAPAPVATPAVL</sequence>
<dbReference type="Gene3D" id="3.30.1490.20">
    <property type="entry name" value="ATP-grasp fold, A domain"/>
    <property type="match status" value="1"/>
</dbReference>
<evidence type="ECO:0000259" key="5">
    <source>
        <dbReference type="PROSITE" id="PS50975"/>
    </source>
</evidence>
<dbReference type="Gene3D" id="3.30.470.20">
    <property type="entry name" value="ATP-grasp fold, B domain"/>
    <property type="match status" value="1"/>
</dbReference>
<dbReference type="Gene3D" id="3.40.50.20">
    <property type="match status" value="1"/>
</dbReference>
<dbReference type="InterPro" id="IPR011761">
    <property type="entry name" value="ATP-grasp"/>
</dbReference>
<evidence type="ECO:0000256" key="2">
    <source>
        <dbReference type="ARBA" id="ARBA00022741"/>
    </source>
</evidence>
<dbReference type="PROSITE" id="PS50975">
    <property type="entry name" value="ATP_GRASP"/>
    <property type="match status" value="1"/>
</dbReference>
<proteinExistence type="predicted"/>
<dbReference type="PANTHER" id="PTHR43472">
    <property type="entry name" value="PHOSPHORIBOSYLAMINE--GLYCINE LIGASE"/>
    <property type="match status" value="1"/>
</dbReference>
<dbReference type="SUPFAM" id="SSF56059">
    <property type="entry name" value="Glutathione synthetase ATP-binding domain-like"/>
    <property type="match status" value="1"/>
</dbReference>
<keyword evidence="2" id="KW-0547">Nucleotide-binding</keyword>
<keyword evidence="3" id="KW-0067">ATP-binding</keyword>
<protein>
    <recommendedName>
        <fullName evidence="5">ATP-grasp domain-containing protein</fullName>
    </recommendedName>
</protein>
<dbReference type="Pfam" id="PF02844">
    <property type="entry name" value="GARS_N"/>
    <property type="match status" value="1"/>
</dbReference>
<dbReference type="PANTHER" id="PTHR43472:SF1">
    <property type="entry name" value="PHOSPHORIBOSYLAMINE--GLYCINE LIGASE, CHLOROPLASTIC"/>
    <property type="match status" value="1"/>
</dbReference>
<reference evidence="6" key="1">
    <citation type="submission" date="2018-05" db="EMBL/GenBank/DDBJ databases">
        <authorList>
            <person name="Lanie J.A."/>
            <person name="Ng W.-L."/>
            <person name="Kazmierczak K.M."/>
            <person name="Andrzejewski T.M."/>
            <person name="Davidsen T.M."/>
            <person name="Wayne K.J."/>
            <person name="Tettelin H."/>
            <person name="Glass J.I."/>
            <person name="Rusch D."/>
            <person name="Podicherti R."/>
            <person name="Tsui H.-C.T."/>
            <person name="Winkler M.E."/>
        </authorList>
    </citation>
    <scope>NUCLEOTIDE SEQUENCE</scope>
</reference>
<dbReference type="InterPro" id="IPR020561">
    <property type="entry name" value="PRibGlycinamid_synth_ATP-grasp"/>
</dbReference>
<feature type="non-terminal residue" evidence="6">
    <location>
        <position position="239"/>
    </location>
</feature>
<gene>
    <name evidence="6" type="ORF">METZ01_LOCUS318389</name>
</gene>
<dbReference type="EMBL" id="UINC01103278">
    <property type="protein sequence ID" value="SVC65535.1"/>
    <property type="molecule type" value="Genomic_DNA"/>
</dbReference>
<evidence type="ECO:0000256" key="4">
    <source>
        <dbReference type="SAM" id="MobiDB-lite"/>
    </source>
</evidence>
<evidence type="ECO:0000313" key="6">
    <source>
        <dbReference type="EMBL" id="SVC65535.1"/>
    </source>
</evidence>
<accession>A0A382NYU3</accession>
<dbReference type="SUPFAM" id="SSF52440">
    <property type="entry name" value="PreATP-grasp domain"/>
    <property type="match status" value="1"/>
</dbReference>
<evidence type="ECO:0000256" key="3">
    <source>
        <dbReference type="ARBA" id="ARBA00022840"/>
    </source>
</evidence>
<dbReference type="GO" id="GO:0005524">
    <property type="term" value="F:ATP binding"/>
    <property type="evidence" value="ECO:0007669"/>
    <property type="project" value="UniProtKB-KW"/>
</dbReference>
<dbReference type="Pfam" id="PF01071">
    <property type="entry name" value="GARS_A"/>
    <property type="match status" value="1"/>
</dbReference>
<dbReference type="InterPro" id="IPR016185">
    <property type="entry name" value="PreATP-grasp_dom_sf"/>
</dbReference>
<feature type="region of interest" description="Disordered" evidence="4">
    <location>
        <begin position="206"/>
        <end position="229"/>
    </location>
</feature>
<organism evidence="6">
    <name type="scientific">marine metagenome</name>
    <dbReference type="NCBI Taxonomy" id="408172"/>
    <lineage>
        <taxon>unclassified sequences</taxon>
        <taxon>metagenomes</taxon>
        <taxon>ecological metagenomes</taxon>
    </lineage>
</organism>
<dbReference type="GO" id="GO:0009113">
    <property type="term" value="P:purine nucleobase biosynthetic process"/>
    <property type="evidence" value="ECO:0007669"/>
    <property type="project" value="InterPro"/>
</dbReference>
<dbReference type="InterPro" id="IPR013815">
    <property type="entry name" value="ATP_grasp_subdomain_1"/>
</dbReference>
<dbReference type="AlphaFoldDB" id="A0A382NYU3"/>
<keyword evidence="1" id="KW-0436">Ligase</keyword>
<name>A0A382NYU3_9ZZZZ</name>
<dbReference type="GO" id="GO:0004637">
    <property type="term" value="F:phosphoribosylamine-glycine ligase activity"/>
    <property type="evidence" value="ECO:0007669"/>
    <property type="project" value="InterPro"/>
</dbReference>
<dbReference type="InterPro" id="IPR000115">
    <property type="entry name" value="PRibGlycinamide_synth"/>
</dbReference>